<name>A0A8J5US04_9ASCO</name>
<dbReference type="PANTHER" id="PTHR12121">
    <property type="entry name" value="CARBON CATABOLITE REPRESSOR PROTEIN 4"/>
    <property type="match status" value="1"/>
</dbReference>
<feature type="compositionally biased region" description="Polar residues" evidence="1">
    <location>
        <begin position="44"/>
        <end position="56"/>
    </location>
</feature>
<evidence type="ECO:0000313" key="4">
    <source>
        <dbReference type="Proteomes" id="UP000694255"/>
    </source>
</evidence>
<protein>
    <recommendedName>
        <fullName evidence="2">Endonuclease/exonuclease/phosphatase domain-containing protein</fullName>
    </recommendedName>
</protein>
<organism evidence="3 4">
    <name type="scientific">[Candida] subhashii</name>
    <dbReference type="NCBI Taxonomy" id="561895"/>
    <lineage>
        <taxon>Eukaryota</taxon>
        <taxon>Fungi</taxon>
        <taxon>Dikarya</taxon>
        <taxon>Ascomycota</taxon>
        <taxon>Saccharomycotina</taxon>
        <taxon>Pichiomycetes</taxon>
        <taxon>Debaryomycetaceae</taxon>
        <taxon>Spathaspora</taxon>
    </lineage>
</organism>
<evidence type="ECO:0000259" key="2">
    <source>
        <dbReference type="Pfam" id="PF03372"/>
    </source>
</evidence>
<feature type="region of interest" description="Disordered" evidence="1">
    <location>
        <begin position="128"/>
        <end position="168"/>
    </location>
</feature>
<feature type="region of interest" description="Disordered" evidence="1">
    <location>
        <begin position="185"/>
        <end position="207"/>
    </location>
</feature>
<dbReference type="GeneID" id="73468167"/>
<dbReference type="AlphaFoldDB" id="A0A8J5US04"/>
<dbReference type="CDD" id="cd09083">
    <property type="entry name" value="EEP-1"/>
    <property type="match status" value="1"/>
</dbReference>
<dbReference type="InterPro" id="IPR050410">
    <property type="entry name" value="CCR4/nocturin_mRNA_transcr"/>
</dbReference>
<sequence>MSRSHTNKNTRILILSLVLISVLILLLNKSRNSADLDFLPDLKSSWNSRNDDNSGAPQRKSPIKEKGKTNDKSTAKQKVKAEEEEGSAKKKKEPVPKEDSMGKMKQDKKTKQEAAYDDEVYEADEIAKAKSNDNKGYPKKKPTVGQKQPTDKDSEVDEPEEQSYPNELDHDDEFSLFDIDTVDEVSEPFDPKNPNKFLGNTKEMTPSEKDATNNILDYDQNQDNKLLGVPTTKQLHLKPVLVDEPPYPNIPVNFGKIPIEPLRFRIYSHNIKNGGNHILVPGEQEWKARVRPIASSIRFHAQENTIITLQEVYKYQMLDLLKELNEMQENEWEYYGVGRIDGNELGEFVPIIYRPKEWELVYSDTMWLNERNPRMSVEGWDATYLRIVSYVTLRHRESNNYINIFNTHFDHIGTNSQIGSANLIFQRITEINDWPSFVVGDLNSEPKHDAYKFFKQHMTDASRLTTPFNKYGHSKSSYTGFEGEVLMEGGKTIDYIFAPKYSLKIDEKSTCDSLNPNSAANKIDLRLEKWAMLHSKFDGAYISDHRPLVADFKMTKKC</sequence>
<dbReference type="EMBL" id="JAGSYN010000053">
    <property type="protein sequence ID" value="KAG7665057.1"/>
    <property type="molecule type" value="Genomic_DNA"/>
</dbReference>
<dbReference type="OrthoDB" id="276515at2759"/>
<dbReference type="InterPro" id="IPR005135">
    <property type="entry name" value="Endo/exonuclease/phosphatase"/>
</dbReference>
<feature type="compositionally biased region" description="Basic and acidic residues" evidence="1">
    <location>
        <begin position="93"/>
        <end position="114"/>
    </location>
</feature>
<keyword evidence="4" id="KW-1185">Reference proteome</keyword>
<feature type="region of interest" description="Disordered" evidence="1">
    <location>
        <begin position="37"/>
        <end position="116"/>
    </location>
</feature>
<comment type="caution">
    <text evidence="3">The sequence shown here is derived from an EMBL/GenBank/DDBJ whole genome shotgun (WGS) entry which is preliminary data.</text>
</comment>
<feature type="domain" description="Endonuclease/exonuclease/phosphatase" evidence="2">
    <location>
        <begin position="291"/>
        <end position="545"/>
    </location>
</feature>
<dbReference type="GO" id="GO:0000175">
    <property type="term" value="F:3'-5'-RNA exonuclease activity"/>
    <property type="evidence" value="ECO:0007669"/>
    <property type="project" value="TreeGrafter"/>
</dbReference>
<reference evidence="3 4" key="1">
    <citation type="journal article" date="2021" name="DNA Res.">
        <title>Genome analysis of Candida subhashii reveals its hybrid nature and dual mitochondrial genome conformations.</title>
        <authorList>
            <person name="Mixao V."/>
            <person name="Hegedusova E."/>
            <person name="Saus E."/>
            <person name="Pryszcz L.P."/>
            <person name="Cillingova A."/>
            <person name="Nosek J."/>
            <person name="Gabaldon T."/>
        </authorList>
    </citation>
    <scope>NUCLEOTIDE SEQUENCE [LARGE SCALE GENOMIC DNA]</scope>
    <source>
        <strain evidence="3 4">CBS 10753</strain>
    </source>
</reference>
<evidence type="ECO:0000256" key="1">
    <source>
        <dbReference type="SAM" id="MobiDB-lite"/>
    </source>
</evidence>
<dbReference type="Proteomes" id="UP000694255">
    <property type="component" value="Unassembled WGS sequence"/>
</dbReference>
<accession>A0A8J5US04</accession>
<evidence type="ECO:0000313" key="3">
    <source>
        <dbReference type="EMBL" id="KAG7665057.1"/>
    </source>
</evidence>
<dbReference type="PANTHER" id="PTHR12121:SF36">
    <property type="entry name" value="ENDONUCLEASE_EXONUCLEASE_PHOSPHATASE DOMAIN-CONTAINING PROTEIN"/>
    <property type="match status" value="1"/>
</dbReference>
<dbReference type="Pfam" id="PF03372">
    <property type="entry name" value="Exo_endo_phos"/>
    <property type="match status" value="1"/>
</dbReference>
<feature type="compositionally biased region" description="Basic and acidic residues" evidence="1">
    <location>
        <begin position="62"/>
        <end position="74"/>
    </location>
</feature>
<gene>
    <name evidence="3" type="ORF">J8A68_001366</name>
</gene>
<proteinExistence type="predicted"/>
<dbReference type="RefSeq" id="XP_049265289.1">
    <property type="nucleotide sequence ID" value="XM_049405012.1"/>
</dbReference>